<feature type="transmembrane region" description="Helical" evidence="1">
    <location>
        <begin position="163"/>
        <end position="185"/>
    </location>
</feature>
<keyword evidence="3" id="KW-1185">Reference proteome</keyword>
<keyword evidence="1" id="KW-1133">Transmembrane helix</keyword>
<dbReference type="InterPro" id="IPR005325">
    <property type="entry name" value="DUF308_memb"/>
</dbReference>
<organism evidence="2 3">
    <name type="scientific">Devosia nitrariae</name>
    <dbReference type="NCBI Taxonomy" id="2071872"/>
    <lineage>
        <taxon>Bacteria</taxon>
        <taxon>Pseudomonadati</taxon>
        <taxon>Pseudomonadota</taxon>
        <taxon>Alphaproteobacteria</taxon>
        <taxon>Hyphomicrobiales</taxon>
        <taxon>Devosiaceae</taxon>
        <taxon>Devosia</taxon>
    </lineage>
</organism>
<dbReference type="RefSeq" id="WP_284342233.1">
    <property type="nucleotide sequence ID" value="NZ_BSNS01000022.1"/>
</dbReference>
<reference evidence="3" key="1">
    <citation type="journal article" date="2019" name="Int. J. Syst. Evol. Microbiol.">
        <title>The Global Catalogue of Microorganisms (GCM) 10K type strain sequencing project: providing services to taxonomists for standard genome sequencing and annotation.</title>
        <authorList>
            <consortium name="The Broad Institute Genomics Platform"/>
            <consortium name="The Broad Institute Genome Sequencing Center for Infectious Disease"/>
            <person name="Wu L."/>
            <person name="Ma J."/>
        </authorList>
    </citation>
    <scope>NUCLEOTIDE SEQUENCE [LARGE SCALE GENOMIC DNA]</scope>
    <source>
        <strain evidence="3">NBRC 112416</strain>
    </source>
</reference>
<evidence type="ECO:0000256" key="1">
    <source>
        <dbReference type="SAM" id="Phobius"/>
    </source>
</evidence>
<dbReference type="PANTHER" id="PTHR34989:SF1">
    <property type="entry name" value="PROTEIN HDED"/>
    <property type="match status" value="1"/>
</dbReference>
<dbReference type="Proteomes" id="UP001156691">
    <property type="component" value="Unassembled WGS sequence"/>
</dbReference>
<dbReference type="Pfam" id="PF03729">
    <property type="entry name" value="DUF308"/>
    <property type="match status" value="1"/>
</dbReference>
<evidence type="ECO:0008006" key="4">
    <source>
        <dbReference type="Google" id="ProtNLM"/>
    </source>
</evidence>
<feature type="transmembrane region" description="Helical" evidence="1">
    <location>
        <begin position="80"/>
        <end position="98"/>
    </location>
</feature>
<keyword evidence="1" id="KW-0812">Transmembrane</keyword>
<feature type="transmembrane region" description="Helical" evidence="1">
    <location>
        <begin position="52"/>
        <end position="73"/>
    </location>
</feature>
<feature type="transmembrane region" description="Helical" evidence="1">
    <location>
        <begin position="138"/>
        <end position="157"/>
    </location>
</feature>
<feature type="transmembrane region" description="Helical" evidence="1">
    <location>
        <begin position="104"/>
        <end position="126"/>
    </location>
</feature>
<evidence type="ECO:0000313" key="3">
    <source>
        <dbReference type="Proteomes" id="UP001156691"/>
    </source>
</evidence>
<keyword evidence="1" id="KW-0472">Membrane</keyword>
<accession>A0ABQ5WAN2</accession>
<sequence>MAVSLNAASEIYRQALQDNVKRFALLYAGEGVLLGVVGLLAIIYSFATSSGLAVPLGWLLIVIAALQAAILLGMRSLPHAGFQLISALITLLIGFLLLRDPQQARQTIILLAVVFLMLQGVSRLTFGLSIRPFPGWQWVMGSGVLGILLSLVLVGSLPDPANWLVGLLVGIELIGEGTALALLAWPGRKAAGTKA</sequence>
<dbReference type="EMBL" id="BSNS01000022">
    <property type="protein sequence ID" value="GLQ56834.1"/>
    <property type="molecule type" value="Genomic_DNA"/>
</dbReference>
<gene>
    <name evidence="2" type="ORF">GCM10010862_40930</name>
</gene>
<comment type="caution">
    <text evidence="2">The sequence shown here is derived from an EMBL/GenBank/DDBJ whole genome shotgun (WGS) entry which is preliminary data.</text>
</comment>
<protein>
    <recommendedName>
        <fullName evidence="4">HdeD family acid-resistance protein</fullName>
    </recommendedName>
</protein>
<dbReference type="PANTHER" id="PTHR34989">
    <property type="entry name" value="PROTEIN HDED"/>
    <property type="match status" value="1"/>
</dbReference>
<dbReference type="InterPro" id="IPR052712">
    <property type="entry name" value="Acid_resist_chaperone_HdeD"/>
</dbReference>
<proteinExistence type="predicted"/>
<feature type="transmembrane region" description="Helical" evidence="1">
    <location>
        <begin position="23"/>
        <end position="46"/>
    </location>
</feature>
<evidence type="ECO:0000313" key="2">
    <source>
        <dbReference type="EMBL" id="GLQ56834.1"/>
    </source>
</evidence>
<name>A0ABQ5WAN2_9HYPH</name>